<keyword evidence="10" id="KW-1185">Reference proteome</keyword>
<keyword evidence="4 7" id="KW-0812">Transmembrane</keyword>
<feature type="transmembrane region" description="Helical" evidence="7">
    <location>
        <begin position="7"/>
        <end position="24"/>
    </location>
</feature>
<dbReference type="PANTHER" id="PTHR30443:SF2">
    <property type="entry name" value="PHOSPHOETHANOLAMINE TRANSFERASE EPTC"/>
    <property type="match status" value="1"/>
</dbReference>
<dbReference type="PANTHER" id="PTHR30443">
    <property type="entry name" value="INNER MEMBRANE PROTEIN"/>
    <property type="match status" value="1"/>
</dbReference>
<dbReference type="SUPFAM" id="SSF53649">
    <property type="entry name" value="Alkaline phosphatase-like"/>
    <property type="match status" value="1"/>
</dbReference>
<evidence type="ECO:0000259" key="8">
    <source>
        <dbReference type="Pfam" id="PF00884"/>
    </source>
</evidence>
<evidence type="ECO:0000256" key="3">
    <source>
        <dbReference type="ARBA" id="ARBA00022679"/>
    </source>
</evidence>
<evidence type="ECO:0000313" key="9">
    <source>
        <dbReference type="EMBL" id="GGH02527.1"/>
    </source>
</evidence>
<feature type="transmembrane region" description="Helical" evidence="7">
    <location>
        <begin position="109"/>
        <end position="129"/>
    </location>
</feature>
<organism evidence="9 10">
    <name type="scientific">Polaribacter pacificus</name>
    <dbReference type="NCBI Taxonomy" id="1775173"/>
    <lineage>
        <taxon>Bacteria</taxon>
        <taxon>Pseudomonadati</taxon>
        <taxon>Bacteroidota</taxon>
        <taxon>Flavobacteriia</taxon>
        <taxon>Flavobacteriales</taxon>
        <taxon>Flavobacteriaceae</taxon>
    </lineage>
</organism>
<feature type="domain" description="Sulfatase N-terminal" evidence="8">
    <location>
        <begin position="229"/>
        <end position="507"/>
    </location>
</feature>
<feature type="transmembrane region" description="Helical" evidence="7">
    <location>
        <begin position="30"/>
        <end position="53"/>
    </location>
</feature>
<evidence type="ECO:0000256" key="5">
    <source>
        <dbReference type="ARBA" id="ARBA00022989"/>
    </source>
</evidence>
<keyword evidence="3" id="KW-0808">Transferase</keyword>
<sequence length="547" mass="63765">MNFKKILIYILSAAVLLVPDLIIASKLTFVAFILTFTYKVFLLLAIGSLFLYFTKSYFKSYLIVGGFYLFSSFSEIIISILFKEYSTLDHIKALFFIRTNEIEEFTKTFYIYAFIPILIAVLYFVLLWLSKKMTYQKRGRTLIVSALLFISSIFISGILLSQTPFSFSGKNLTKYTFKTYFLKQHPFSFYYRTYEFVLTRKRYNQYSKKKEDFKFNVSNNALDSIRPETVVFVIGERARAQNWTINGYNKETSPNLNKFTNLITFKNNHSNAATTAGSIPLILTQATPKTHELVYSQKTIVTLFKEANYKTYWISNQFIFDYIEHDKEPDVFINLFKNKNHTDLDVIPVFDSIIQLKTNRKKLIVVNLAGGHGKVPEEFHKFKAFDSPQEKLVNKDNRTLLVNEYDNMIFLQDFVLGKLISSTAKQKKSSFLIYTADHGTNLFDDNHTNIFGYGSSNPTEKETNVPLFIWSSDQFINQYREKYSSLQRHQNFLTTNDNLFYTLADMAEIKYEGYKSNLSISSSSYIEPTLRLLYLNGSYKTYTRDTE</sequence>
<dbReference type="Pfam" id="PF00884">
    <property type="entry name" value="Sulfatase"/>
    <property type="match status" value="1"/>
</dbReference>
<evidence type="ECO:0000256" key="4">
    <source>
        <dbReference type="ARBA" id="ARBA00022692"/>
    </source>
</evidence>
<accession>A0A917I2A5</accession>
<dbReference type="GO" id="GO:0009244">
    <property type="term" value="P:lipopolysaccharide core region biosynthetic process"/>
    <property type="evidence" value="ECO:0007669"/>
    <property type="project" value="TreeGrafter"/>
</dbReference>
<evidence type="ECO:0000256" key="7">
    <source>
        <dbReference type="SAM" id="Phobius"/>
    </source>
</evidence>
<evidence type="ECO:0000256" key="6">
    <source>
        <dbReference type="ARBA" id="ARBA00023136"/>
    </source>
</evidence>
<feature type="transmembrane region" description="Helical" evidence="7">
    <location>
        <begin position="141"/>
        <end position="160"/>
    </location>
</feature>
<evidence type="ECO:0000256" key="2">
    <source>
        <dbReference type="ARBA" id="ARBA00022475"/>
    </source>
</evidence>
<dbReference type="GO" id="GO:0005886">
    <property type="term" value="C:plasma membrane"/>
    <property type="evidence" value="ECO:0007669"/>
    <property type="project" value="UniProtKB-SubCell"/>
</dbReference>
<reference evidence="9" key="2">
    <citation type="submission" date="2020-09" db="EMBL/GenBank/DDBJ databases">
        <authorList>
            <person name="Sun Q."/>
            <person name="Zhou Y."/>
        </authorList>
    </citation>
    <scope>NUCLEOTIDE SEQUENCE</scope>
    <source>
        <strain evidence="9">CGMCC 1.15763</strain>
    </source>
</reference>
<feature type="transmembrane region" description="Helical" evidence="7">
    <location>
        <begin position="60"/>
        <end position="82"/>
    </location>
</feature>
<comment type="caution">
    <text evidence="9">The sequence shown here is derived from an EMBL/GenBank/DDBJ whole genome shotgun (WGS) entry which is preliminary data.</text>
</comment>
<keyword evidence="5 7" id="KW-1133">Transmembrane helix</keyword>
<evidence type="ECO:0000313" key="10">
    <source>
        <dbReference type="Proteomes" id="UP000633278"/>
    </source>
</evidence>
<dbReference type="InterPro" id="IPR017850">
    <property type="entry name" value="Alkaline_phosphatase_core_sf"/>
</dbReference>
<reference evidence="9" key="1">
    <citation type="journal article" date="2014" name="Int. J. Syst. Evol. Microbiol.">
        <title>Complete genome sequence of Corynebacterium casei LMG S-19264T (=DSM 44701T), isolated from a smear-ripened cheese.</title>
        <authorList>
            <consortium name="US DOE Joint Genome Institute (JGI-PGF)"/>
            <person name="Walter F."/>
            <person name="Albersmeier A."/>
            <person name="Kalinowski J."/>
            <person name="Ruckert C."/>
        </authorList>
    </citation>
    <scope>NUCLEOTIDE SEQUENCE</scope>
    <source>
        <strain evidence="9">CGMCC 1.15763</strain>
    </source>
</reference>
<keyword evidence="2" id="KW-1003">Cell membrane</keyword>
<dbReference type="GO" id="GO:0016776">
    <property type="term" value="F:phosphotransferase activity, phosphate group as acceptor"/>
    <property type="evidence" value="ECO:0007669"/>
    <property type="project" value="TreeGrafter"/>
</dbReference>
<name>A0A917I2A5_9FLAO</name>
<dbReference type="CDD" id="cd16017">
    <property type="entry name" value="LptA"/>
    <property type="match status" value="1"/>
</dbReference>
<proteinExistence type="predicted"/>
<gene>
    <name evidence="9" type="ORF">GCM10011416_21620</name>
</gene>
<comment type="subcellular location">
    <subcellularLocation>
        <location evidence="1">Cell membrane</location>
        <topology evidence="1">Multi-pass membrane protein</topology>
    </subcellularLocation>
</comment>
<dbReference type="Proteomes" id="UP000633278">
    <property type="component" value="Unassembled WGS sequence"/>
</dbReference>
<dbReference type="InterPro" id="IPR058130">
    <property type="entry name" value="PEA_transf_C"/>
</dbReference>
<dbReference type="InterPro" id="IPR040423">
    <property type="entry name" value="PEA_transferase"/>
</dbReference>
<dbReference type="Gene3D" id="3.40.720.10">
    <property type="entry name" value="Alkaline Phosphatase, subunit A"/>
    <property type="match status" value="1"/>
</dbReference>
<dbReference type="AlphaFoldDB" id="A0A917I2A5"/>
<keyword evidence="6 7" id="KW-0472">Membrane</keyword>
<protein>
    <submittedName>
        <fullName evidence="9">Membrane protein</fullName>
    </submittedName>
</protein>
<evidence type="ECO:0000256" key="1">
    <source>
        <dbReference type="ARBA" id="ARBA00004651"/>
    </source>
</evidence>
<dbReference type="RefSeq" id="WP_188599365.1">
    <property type="nucleotide sequence ID" value="NZ_BMJW01000003.1"/>
</dbReference>
<dbReference type="InterPro" id="IPR000917">
    <property type="entry name" value="Sulfatase_N"/>
</dbReference>
<dbReference type="EMBL" id="BMJW01000003">
    <property type="protein sequence ID" value="GGH02527.1"/>
    <property type="molecule type" value="Genomic_DNA"/>
</dbReference>